<name>M6CJA3_9LEPT</name>
<dbReference type="PATRIC" id="fig|1218565.3.peg.3867"/>
<gene>
    <name evidence="1" type="ORF">LEP1GSC194_3103</name>
</gene>
<sequence length="37" mass="4046">MSESSPSLTKNVGTPTCIHYESCEVLRPALNVKVQIL</sequence>
<dbReference type="EMBL" id="ANIK01000096">
    <property type="protein sequence ID" value="EMJ91819.1"/>
    <property type="molecule type" value="Genomic_DNA"/>
</dbReference>
<organism evidence="1 2">
    <name type="scientific">Leptospira alstonii serovar Sichuan str. 79601</name>
    <dbReference type="NCBI Taxonomy" id="1218565"/>
    <lineage>
        <taxon>Bacteria</taxon>
        <taxon>Pseudomonadati</taxon>
        <taxon>Spirochaetota</taxon>
        <taxon>Spirochaetia</taxon>
        <taxon>Leptospirales</taxon>
        <taxon>Leptospiraceae</taxon>
        <taxon>Leptospira</taxon>
    </lineage>
</organism>
<accession>M6CJA3</accession>
<comment type="caution">
    <text evidence="1">The sequence shown here is derived from an EMBL/GenBank/DDBJ whole genome shotgun (WGS) entry which is preliminary data.</text>
</comment>
<evidence type="ECO:0000313" key="2">
    <source>
        <dbReference type="Proteomes" id="UP000011988"/>
    </source>
</evidence>
<dbReference type="Proteomes" id="UP000011988">
    <property type="component" value="Unassembled WGS sequence"/>
</dbReference>
<evidence type="ECO:0000313" key="1">
    <source>
        <dbReference type="EMBL" id="EMJ91819.1"/>
    </source>
</evidence>
<reference evidence="1 2" key="1">
    <citation type="submission" date="2013-01" db="EMBL/GenBank/DDBJ databases">
        <authorList>
            <person name="Harkins D.M."/>
            <person name="Durkin A.S."/>
            <person name="Brinkac L.M."/>
            <person name="Haft D.H."/>
            <person name="Selengut J.D."/>
            <person name="Sanka R."/>
            <person name="DePew J."/>
            <person name="Purushe J."/>
            <person name="Galloway R.L."/>
            <person name="Vinetz J.M."/>
            <person name="Sutton G.G."/>
            <person name="Nierman W.C."/>
            <person name="Fouts D.E."/>
        </authorList>
    </citation>
    <scope>NUCLEOTIDE SEQUENCE [LARGE SCALE GENOMIC DNA]</scope>
    <source>
        <strain evidence="1 2">79601</strain>
    </source>
</reference>
<proteinExistence type="predicted"/>
<protein>
    <submittedName>
        <fullName evidence="1">Uncharacterized protein</fullName>
    </submittedName>
</protein>
<dbReference type="AlphaFoldDB" id="M6CJA3"/>